<dbReference type="STRING" id="37360.A0A0G4J8X7"/>
<dbReference type="Gene3D" id="3.30.40.10">
    <property type="entry name" value="Zinc/RING finger domain, C3HC4 (zinc finger)"/>
    <property type="match status" value="1"/>
</dbReference>
<dbReference type="Pfam" id="PF13639">
    <property type="entry name" value="zf-RING_2"/>
    <property type="match status" value="1"/>
</dbReference>
<dbReference type="SUPFAM" id="SSF57850">
    <property type="entry name" value="RING/U-box"/>
    <property type="match status" value="1"/>
</dbReference>
<evidence type="ECO:0000313" key="6">
    <source>
        <dbReference type="Proteomes" id="UP000039324"/>
    </source>
</evidence>
<evidence type="ECO:0000313" key="7">
    <source>
        <dbReference type="Proteomes" id="UP000290189"/>
    </source>
</evidence>
<reference evidence="5 7" key="2">
    <citation type="submission" date="2018-03" db="EMBL/GenBank/DDBJ databases">
        <authorList>
            <person name="Fogelqvist J."/>
        </authorList>
    </citation>
    <scope>NUCLEOTIDE SEQUENCE [LARGE SCALE GENOMIC DNA]</scope>
</reference>
<geneLocation type="mitochondrion" evidence="5"/>
<feature type="signal peptide" evidence="2">
    <location>
        <begin position="1"/>
        <end position="24"/>
    </location>
</feature>
<dbReference type="SMART" id="SM00184">
    <property type="entry name" value="RING"/>
    <property type="match status" value="1"/>
</dbReference>
<dbReference type="GO" id="GO:0008270">
    <property type="term" value="F:zinc ion binding"/>
    <property type="evidence" value="ECO:0007669"/>
    <property type="project" value="UniProtKB-KW"/>
</dbReference>
<reference evidence="4 6" key="1">
    <citation type="submission" date="2015-02" db="EMBL/GenBank/DDBJ databases">
        <authorList>
            <person name="Chooi Y.-H."/>
        </authorList>
    </citation>
    <scope>NUCLEOTIDE SEQUENCE [LARGE SCALE GENOMIC DNA]</scope>
    <source>
        <strain evidence="4">E3</strain>
    </source>
</reference>
<keyword evidence="1" id="KW-0862">Zinc</keyword>
<dbReference type="Proteomes" id="UP000290189">
    <property type="component" value="Unassembled WGS sequence"/>
</dbReference>
<dbReference type="InterPro" id="IPR001841">
    <property type="entry name" value="Znf_RING"/>
</dbReference>
<accession>A0A0G4J8X7</accession>
<evidence type="ECO:0000259" key="3">
    <source>
        <dbReference type="PROSITE" id="PS50089"/>
    </source>
</evidence>
<organism evidence="4 6">
    <name type="scientific">Plasmodiophora brassicae</name>
    <name type="common">Clubroot disease agent</name>
    <dbReference type="NCBI Taxonomy" id="37360"/>
    <lineage>
        <taxon>Eukaryota</taxon>
        <taxon>Sar</taxon>
        <taxon>Rhizaria</taxon>
        <taxon>Endomyxa</taxon>
        <taxon>Phytomyxea</taxon>
        <taxon>Plasmodiophorida</taxon>
        <taxon>Plasmodiophoridae</taxon>
        <taxon>Plasmodiophora</taxon>
    </lineage>
</organism>
<dbReference type="InterPro" id="IPR051826">
    <property type="entry name" value="E3_ubiquitin-ligase_domain"/>
</dbReference>
<evidence type="ECO:0000313" key="4">
    <source>
        <dbReference type="EMBL" id="CEP03849.1"/>
    </source>
</evidence>
<dbReference type="GO" id="GO:0006511">
    <property type="term" value="P:ubiquitin-dependent protein catabolic process"/>
    <property type="evidence" value="ECO:0007669"/>
    <property type="project" value="TreeGrafter"/>
</dbReference>
<dbReference type="PROSITE" id="PS50089">
    <property type="entry name" value="ZF_RING_2"/>
    <property type="match status" value="1"/>
</dbReference>
<keyword evidence="5" id="KW-0496">Mitochondrion</keyword>
<evidence type="ECO:0000313" key="5">
    <source>
        <dbReference type="EMBL" id="SPQ99808.1"/>
    </source>
</evidence>
<keyword evidence="6" id="KW-1185">Reference proteome</keyword>
<protein>
    <recommendedName>
        <fullName evidence="3">RING-type domain-containing protein</fullName>
    </recommendedName>
</protein>
<gene>
    <name evidence="4" type="ORF">PBRA_003456</name>
    <name evidence="5" type="ORF">PLBR_LOCUS7023</name>
</gene>
<evidence type="ECO:0000256" key="2">
    <source>
        <dbReference type="SAM" id="SignalP"/>
    </source>
</evidence>
<dbReference type="InterPro" id="IPR013083">
    <property type="entry name" value="Znf_RING/FYVE/PHD"/>
</dbReference>
<evidence type="ECO:0000256" key="1">
    <source>
        <dbReference type="PROSITE-ProRule" id="PRU00175"/>
    </source>
</evidence>
<proteinExistence type="predicted"/>
<dbReference type="PANTHER" id="PTHR22765">
    <property type="entry name" value="RING FINGER AND PROTEASE ASSOCIATED DOMAIN-CONTAINING"/>
    <property type="match status" value="1"/>
</dbReference>
<dbReference type="GO" id="GO:0061630">
    <property type="term" value="F:ubiquitin protein ligase activity"/>
    <property type="evidence" value="ECO:0007669"/>
    <property type="project" value="TreeGrafter"/>
</dbReference>
<keyword evidence="2" id="KW-0732">Signal</keyword>
<dbReference type="EMBL" id="CDSF01000155">
    <property type="protein sequence ID" value="CEP03849.1"/>
    <property type="molecule type" value="Genomic_DNA"/>
</dbReference>
<feature type="domain" description="RING-type" evidence="3">
    <location>
        <begin position="425"/>
        <end position="472"/>
    </location>
</feature>
<keyword evidence="1" id="KW-0863">Zinc-finger</keyword>
<dbReference type="Proteomes" id="UP000039324">
    <property type="component" value="Unassembled WGS sequence"/>
</dbReference>
<feature type="chain" id="PRO_5033225479" description="RING-type domain-containing protein" evidence="2">
    <location>
        <begin position="25"/>
        <end position="494"/>
    </location>
</feature>
<dbReference type="OrthoDB" id="8062037at2759"/>
<keyword evidence="1" id="KW-0479">Metal-binding</keyword>
<name>A0A0G4J8X7_PLABS</name>
<dbReference type="AlphaFoldDB" id="A0A0G4J8X7"/>
<sequence>MGSSRLGCSALAICCIVAASGVIGLDLNQTETDPVSGIIRAVRPVAQRLHHALPFSTQELAWMAIVTSLIVFRNHPSLFFVSILALWVHHLNPNFSRAPSDVVRHLSSHLHRLNVFSQQSPVEQRAYMMRSIQQVIPDVSVEWIRQVIQDRSREFALYRVVVALSLYCLLDGNVINELDERVLRVVRQYIPNAGAIRDLLALGVDLETRLILMLLLRTAFPLTTIGRNLDGLADNAIGVVHDYANEMVAHLSAINLDPVWEDLNNVEYVRAATDQYFHFQQERGAGGTMPRTFPERLERTVDFMIRSLSHADLMEEDRTRMVAAIRTWSDNMRNLTLTEGVRPLPGPEVWYIDMTEEVISQVRETVRGRNDILRNLTLSFRLLQDPVLLVGEDIRARSDNIRNLALTESVRWLPDPVLWNGTDQCPICLETMNGTMVRQLPCRYPLSRQGHVFHTGCIDRHVTRDTRCPMCRQDIRTMQARGNLARIVPVPVGP</sequence>
<dbReference type="EMBL" id="OVEO01000012">
    <property type="protein sequence ID" value="SPQ99808.1"/>
    <property type="molecule type" value="Genomic_DNA"/>
</dbReference>
<dbReference type="PANTHER" id="PTHR22765:SF434">
    <property type="entry name" value="GB|AAD18119.1-RELATED"/>
    <property type="match status" value="1"/>
</dbReference>